<keyword evidence="4" id="KW-0809">Transit peptide</keyword>
<dbReference type="PANTHER" id="PTHR12151:SF5">
    <property type="entry name" value="AT19154P"/>
    <property type="match status" value="1"/>
</dbReference>
<dbReference type="Gene3D" id="3.30.2180.10">
    <property type="entry name" value="ATP12-like"/>
    <property type="match status" value="1"/>
</dbReference>
<dbReference type="GO" id="GO:0045454">
    <property type="term" value="P:cell redox homeostasis"/>
    <property type="evidence" value="ECO:0007669"/>
    <property type="project" value="UniProtKB-ARBA"/>
</dbReference>
<dbReference type="VEuPathDB" id="FungiDB:TAPDE_003095"/>
<evidence type="ECO:0000256" key="4">
    <source>
        <dbReference type="ARBA" id="ARBA00022946"/>
    </source>
</evidence>
<dbReference type="STRING" id="1097556.R4XHS2"/>
<dbReference type="Proteomes" id="UP000013776">
    <property type="component" value="Unassembled WGS sequence"/>
</dbReference>
<keyword evidence="8" id="KW-1015">Disulfide bond</keyword>
<dbReference type="InterPro" id="IPR023335">
    <property type="entry name" value="ATP12_ortho_dom_sf"/>
</dbReference>
<keyword evidence="5" id="KW-0496">Mitochondrion</keyword>
<reference evidence="10 11" key="1">
    <citation type="journal article" date="2013" name="MBio">
        <title>Genome sequencing of the plant pathogen Taphrina deformans, the causal agent of peach leaf curl.</title>
        <authorList>
            <person name="Cisse O.H."/>
            <person name="Almeida J.M.G.C.F."/>
            <person name="Fonseca A."/>
            <person name="Kumar A.A."/>
            <person name="Salojaervi J."/>
            <person name="Overmyer K."/>
            <person name="Hauser P.M."/>
            <person name="Pagni M."/>
        </authorList>
    </citation>
    <scope>NUCLEOTIDE SEQUENCE [LARGE SCALE GENOMIC DNA]</scope>
    <source>
        <strain evidence="11">PYCC 5710 / ATCC 11124 / CBS 356.35 / IMI 108563 / JCM 9778 / NBRC 8474</strain>
    </source>
</reference>
<evidence type="ECO:0000313" key="11">
    <source>
        <dbReference type="Proteomes" id="UP000013776"/>
    </source>
</evidence>
<sequence length="568" mass="63808">MFRSQTSRALRRGYSLSFNASIIPQSILETPDTVSQTKLAEATLKRFWKSVSIEESSLGYVVTLDKKALKTPSSAVLQIPSNKKTLATLIAAEWSQVSSASIRQHQLPLTSLAARAIDHLDLHHRDRASTITTLLRYLDTDAVLIHIKGSDKFQKMQEEEWTPIRKWAETFFETKISFLPAEAGIISHKQSPETRAAAMKWIETLDKWELAAFERSVYVTKSFLLSTLLVESQKQGLLSNGEKGKGGALGVEEIAQRASLEVRYQTDMWGEVEDTHDVDHEDIRRQLASAVLLISSSQFPKSKIVNPPSSPATQKGTGAKRSYSTATGQRRTFSTACPRLSGIKSPNEVKEKARVGPFSWQSGLLFTVTAVVLGFYFNSERKRVKIEQAVEANKPAGKPRIGGPFSLVDHDNRRVTQDDFKGKYLLLYFGFTRCPDICPEELDKMALVLKDVNAEAEVVKPVFITCDPARDSTADLKKYLAEFDPSILGLTGTYEEIKQVCKAFRVYFSTPREVKEGEDYLVDHSIFFYLMDPEGQFVDAFGRNYTPEQAARRMKEYIGGFKPTEIKK</sequence>
<protein>
    <submittedName>
        <fullName evidence="10">Protein sco1</fullName>
    </submittedName>
</protein>
<dbReference type="eggNOG" id="KOG2792">
    <property type="taxonomic scope" value="Eukaryota"/>
</dbReference>
<dbReference type="EMBL" id="CAHR02000114">
    <property type="protein sequence ID" value="CCG82962.1"/>
    <property type="molecule type" value="Genomic_DNA"/>
</dbReference>
<comment type="caution">
    <text evidence="10">The sequence shown here is derived from an EMBL/GenBank/DDBJ whole genome shotgun (WGS) entry which is preliminary data.</text>
</comment>
<dbReference type="FunFam" id="3.40.30.10:FF:000013">
    <property type="entry name" value="Blast:Protein SCO1 homolog, mitochondrial"/>
    <property type="match status" value="1"/>
</dbReference>
<evidence type="ECO:0000256" key="5">
    <source>
        <dbReference type="ARBA" id="ARBA00023128"/>
    </source>
</evidence>
<evidence type="ECO:0000256" key="1">
    <source>
        <dbReference type="ARBA" id="ARBA00004173"/>
    </source>
</evidence>
<evidence type="ECO:0000256" key="9">
    <source>
        <dbReference type="SAM" id="MobiDB-lite"/>
    </source>
</evidence>
<evidence type="ECO:0000256" key="2">
    <source>
        <dbReference type="ARBA" id="ARBA00008231"/>
    </source>
</evidence>
<dbReference type="Gene3D" id="1.10.3580.10">
    <property type="entry name" value="ATP12 ATPase"/>
    <property type="match status" value="1"/>
</dbReference>
<dbReference type="GO" id="GO:0005507">
    <property type="term" value="F:copper ion binding"/>
    <property type="evidence" value="ECO:0007669"/>
    <property type="project" value="UniProtKB-ARBA"/>
</dbReference>
<dbReference type="AlphaFoldDB" id="R4XHS2"/>
<gene>
    <name evidence="10" type="ORF">TAPDE_003095</name>
</gene>
<feature type="binding site" evidence="7">
    <location>
        <position position="438"/>
    </location>
    <ligand>
        <name>Cu cation</name>
        <dbReference type="ChEBI" id="CHEBI:23378"/>
    </ligand>
</feature>
<comment type="similarity">
    <text evidence="3">Belongs to the SCO1/2 family.</text>
</comment>
<comment type="subcellular location">
    <subcellularLocation>
        <location evidence="1">Mitochondrion</location>
    </subcellularLocation>
</comment>
<dbReference type="InterPro" id="IPR036249">
    <property type="entry name" value="Thioredoxin-like_sf"/>
</dbReference>
<proteinExistence type="inferred from homology"/>
<dbReference type="GO" id="GO:0005739">
    <property type="term" value="C:mitochondrion"/>
    <property type="evidence" value="ECO:0007669"/>
    <property type="project" value="UniProtKB-SubCell"/>
</dbReference>
<accession>R4XHS2</accession>
<feature type="binding site" evidence="7">
    <location>
        <position position="434"/>
    </location>
    <ligand>
        <name>Cu cation</name>
        <dbReference type="ChEBI" id="CHEBI:23378"/>
    </ligand>
</feature>
<feature type="disulfide bond" description="Redox-active" evidence="8">
    <location>
        <begin position="434"/>
        <end position="438"/>
    </location>
</feature>
<dbReference type="SUPFAM" id="SSF160909">
    <property type="entry name" value="ATP12-like"/>
    <property type="match status" value="1"/>
</dbReference>
<feature type="compositionally biased region" description="Polar residues" evidence="9">
    <location>
        <begin position="311"/>
        <end position="328"/>
    </location>
</feature>
<dbReference type="InterPro" id="IPR042272">
    <property type="entry name" value="ATP12_ATP_synth-F1-assembly_N"/>
</dbReference>
<dbReference type="SUPFAM" id="SSF52833">
    <property type="entry name" value="Thioredoxin-like"/>
    <property type="match status" value="1"/>
</dbReference>
<dbReference type="Pfam" id="PF02630">
    <property type="entry name" value="SCO1-SenC"/>
    <property type="match status" value="1"/>
</dbReference>
<evidence type="ECO:0000256" key="7">
    <source>
        <dbReference type="PIRSR" id="PIRSR603782-1"/>
    </source>
</evidence>
<evidence type="ECO:0000256" key="8">
    <source>
        <dbReference type="PIRSR" id="PIRSR603782-2"/>
    </source>
</evidence>
<keyword evidence="11" id="KW-1185">Reference proteome</keyword>
<feature type="region of interest" description="Disordered" evidence="9">
    <location>
        <begin position="303"/>
        <end position="328"/>
    </location>
</feature>
<keyword evidence="6" id="KW-0143">Chaperone</keyword>
<evidence type="ECO:0000313" key="10">
    <source>
        <dbReference type="EMBL" id="CCG82962.1"/>
    </source>
</evidence>
<keyword evidence="7" id="KW-0186">Copper</keyword>
<evidence type="ECO:0000256" key="6">
    <source>
        <dbReference type="ARBA" id="ARBA00023186"/>
    </source>
</evidence>
<keyword evidence="7" id="KW-0479">Metal-binding</keyword>
<dbReference type="InterPro" id="IPR003782">
    <property type="entry name" value="SCO1/SenC"/>
</dbReference>
<name>R4XHS2_TAPDE</name>
<dbReference type="PANTHER" id="PTHR12151">
    <property type="entry name" value="ELECTRON TRANSPORT PROTIN SCO1/SENC FAMILY MEMBER"/>
    <property type="match status" value="1"/>
</dbReference>
<organism evidence="10 11">
    <name type="scientific">Taphrina deformans (strain PYCC 5710 / ATCC 11124 / CBS 356.35 / IMI 108563 / JCM 9778 / NBRC 8474)</name>
    <name type="common">Peach leaf curl fungus</name>
    <name type="synonym">Lalaria deformans</name>
    <dbReference type="NCBI Taxonomy" id="1097556"/>
    <lineage>
        <taxon>Eukaryota</taxon>
        <taxon>Fungi</taxon>
        <taxon>Dikarya</taxon>
        <taxon>Ascomycota</taxon>
        <taxon>Taphrinomycotina</taxon>
        <taxon>Taphrinomycetes</taxon>
        <taxon>Taphrinales</taxon>
        <taxon>Taphrinaceae</taxon>
        <taxon>Taphrina</taxon>
    </lineage>
</organism>
<dbReference type="CDD" id="cd02968">
    <property type="entry name" value="SCO"/>
    <property type="match status" value="1"/>
</dbReference>
<dbReference type="OrthoDB" id="270009at2759"/>
<dbReference type="Pfam" id="PF07542">
    <property type="entry name" value="ATP12"/>
    <property type="match status" value="1"/>
</dbReference>
<feature type="binding site" evidence="7">
    <location>
        <position position="524"/>
    </location>
    <ligand>
        <name>Cu cation</name>
        <dbReference type="ChEBI" id="CHEBI:23378"/>
    </ligand>
</feature>
<dbReference type="eggNOG" id="KOG3015">
    <property type="taxonomic scope" value="Eukaryota"/>
</dbReference>
<dbReference type="GO" id="GO:0043461">
    <property type="term" value="P:proton-transporting ATP synthase complex assembly"/>
    <property type="evidence" value="ECO:0007669"/>
    <property type="project" value="InterPro"/>
</dbReference>
<comment type="similarity">
    <text evidence="2">Belongs to the ATP12 family.</text>
</comment>
<dbReference type="InterPro" id="IPR011419">
    <property type="entry name" value="ATP12_ATP_synth-F1-assembly"/>
</dbReference>
<evidence type="ECO:0000256" key="3">
    <source>
        <dbReference type="ARBA" id="ARBA00010996"/>
    </source>
</evidence>
<dbReference type="Gene3D" id="3.40.30.10">
    <property type="entry name" value="Glutaredoxin"/>
    <property type="match status" value="1"/>
</dbReference>
<dbReference type="GO" id="GO:0033617">
    <property type="term" value="P:mitochondrial respiratory chain complex IV assembly"/>
    <property type="evidence" value="ECO:0007669"/>
    <property type="project" value="TreeGrafter"/>
</dbReference>